<keyword evidence="1" id="KW-1133">Transmembrane helix</keyword>
<proteinExistence type="predicted"/>
<gene>
    <name evidence="2" type="ORF">N0F65_005924</name>
</gene>
<feature type="transmembrane region" description="Helical" evidence="1">
    <location>
        <begin position="34"/>
        <end position="52"/>
    </location>
</feature>
<organism evidence="2 3">
    <name type="scientific">Lagenidium giganteum</name>
    <dbReference type="NCBI Taxonomy" id="4803"/>
    <lineage>
        <taxon>Eukaryota</taxon>
        <taxon>Sar</taxon>
        <taxon>Stramenopiles</taxon>
        <taxon>Oomycota</taxon>
        <taxon>Peronosporomycetes</taxon>
        <taxon>Pythiales</taxon>
        <taxon>Pythiaceae</taxon>
    </lineage>
</organism>
<protein>
    <recommendedName>
        <fullName evidence="4">Transmembrane protein</fullName>
    </recommendedName>
</protein>
<evidence type="ECO:0000313" key="2">
    <source>
        <dbReference type="EMBL" id="DBA02897.1"/>
    </source>
</evidence>
<comment type="caution">
    <text evidence="2">The sequence shown here is derived from an EMBL/GenBank/DDBJ whole genome shotgun (WGS) entry which is preliminary data.</text>
</comment>
<dbReference type="EMBL" id="DAKRPA010000025">
    <property type="protein sequence ID" value="DBA02897.1"/>
    <property type="molecule type" value="Genomic_DNA"/>
</dbReference>
<reference evidence="2" key="2">
    <citation type="journal article" date="2023" name="Microbiol Resour">
        <title>Decontamination and Annotation of the Draft Genome Sequence of the Oomycete Lagenidium giganteum ARSEF 373.</title>
        <authorList>
            <person name="Morgan W.R."/>
            <person name="Tartar A."/>
        </authorList>
    </citation>
    <scope>NUCLEOTIDE SEQUENCE</scope>
    <source>
        <strain evidence="2">ARSEF 373</strain>
    </source>
</reference>
<accession>A0AAV2ZBA5</accession>
<feature type="transmembrane region" description="Helical" evidence="1">
    <location>
        <begin position="445"/>
        <end position="465"/>
    </location>
</feature>
<keyword evidence="1" id="KW-0812">Transmembrane</keyword>
<evidence type="ECO:0000256" key="1">
    <source>
        <dbReference type="SAM" id="Phobius"/>
    </source>
</evidence>
<feature type="transmembrane region" description="Helical" evidence="1">
    <location>
        <begin position="511"/>
        <end position="533"/>
    </location>
</feature>
<feature type="transmembrane region" description="Helical" evidence="1">
    <location>
        <begin position="418"/>
        <end position="438"/>
    </location>
</feature>
<keyword evidence="1" id="KW-0472">Membrane</keyword>
<sequence>MKSASKQEDRSSTAKLIRLWRAVRTTPAKKILMLIRRVAVFATAAFYVVIAIEGTISSLRVISGIELPKTAVNAYRARILPEMIGNGSIRDGPLLSLLQNNWMPREDTLYLDDSDYHSFQRCSQPSPVDAVYRNEFLRTVYAALVNGVAYNVTYLTDYELVLPLVDCTASALKLGDATTAGLVYVLRLREAPHTIALLSVVISNQDYQAVSRMDRGSAAVATLALITHANETTTYDFAISLGYPHASFRFEAYEFLGVTNDSRWMVRRISNSWGDPDSTLLTARRTGFYHGSEVEQSNIINNVWALESNPKDAISVRKWSGVTVAHDSWAWVHCFHLLLAAEVMFHLIVLLLITYNNLRLGKIWFGGPFAAISTTLLFRGTLVLLTWVIDRFWSLMEFVVSDASMISPAVDVSIDPSIMHIDLLTIFLSTVGLVGNLLRERVDPALAVILFEVGFQFRLSILTWLPSVTAKVSDSSMSIYTTRNLVPNEDATLHSPMRAWGAYPLLGSDPAFVVAALSPTFFSLLMVVAYIGMRKIYFRHSRLKTTTHTMTAVIPEEPATTSALPKLMTNFEIATGAVLTGQFGLICDFKNHRFIKGMRYASADGIYMNGFVISDNKYLIQTGDLPAIVLMKLIRRRFRNVFIFDVQLNDVQPLARLVYPDTLKWSDLVSLNLSVLS</sequence>
<dbReference type="AlphaFoldDB" id="A0AAV2ZBA5"/>
<reference evidence="2" key="1">
    <citation type="submission" date="2022-11" db="EMBL/GenBank/DDBJ databases">
        <authorList>
            <person name="Morgan W.R."/>
            <person name="Tartar A."/>
        </authorList>
    </citation>
    <scope>NUCLEOTIDE SEQUENCE</scope>
    <source>
        <strain evidence="2">ARSEF 373</strain>
    </source>
</reference>
<feature type="transmembrane region" description="Helical" evidence="1">
    <location>
        <begin position="329"/>
        <end position="353"/>
    </location>
</feature>
<keyword evidence="3" id="KW-1185">Reference proteome</keyword>
<evidence type="ECO:0008006" key="4">
    <source>
        <dbReference type="Google" id="ProtNLM"/>
    </source>
</evidence>
<name>A0AAV2ZBA5_9STRA</name>
<dbReference type="Proteomes" id="UP001146120">
    <property type="component" value="Unassembled WGS sequence"/>
</dbReference>
<evidence type="ECO:0000313" key="3">
    <source>
        <dbReference type="Proteomes" id="UP001146120"/>
    </source>
</evidence>
<feature type="transmembrane region" description="Helical" evidence="1">
    <location>
        <begin position="365"/>
        <end position="389"/>
    </location>
</feature>